<dbReference type="Gene3D" id="3.40.50.2000">
    <property type="entry name" value="Glycogen Phosphorylase B"/>
    <property type="match status" value="2"/>
</dbReference>
<dbReference type="PANTHER" id="PTHR12526">
    <property type="entry name" value="GLYCOSYLTRANSFERASE"/>
    <property type="match status" value="1"/>
</dbReference>
<comment type="caution">
    <text evidence="3">The sequence shown here is derived from an EMBL/GenBank/DDBJ whole genome shotgun (WGS) entry which is preliminary data.</text>
</comment>
<dbReference type="InterPro" id="IPR028098">
    <property type="entry name" value="Glyco_trans_4-like_N"/>
</dbReference>
<gene>
    <name evidence="3" type="ORF">CARN4_1291</name>
</gene>
<dbReference type="GO" id="GO:0016757">
    <property type="term" value="F:glycosyltransferase activity"/>
    <property type="evidence" value="ECO:0007669"/>
    <property type="project" value="InterPro"/>
</dbReference>
<evidence type="ECO:0000259" key="1">
    <source>
        <dbReference type="Pfam" id="PF00534"/>
    </source>
</evidence>
<protein>
    <submittedName>
        <fullName evidence="3">Putative Glycosyltransferase, family 4</fullName>
    </submittedName>
</protein>
<keyword evidence="3" id="KW-0808">Transferase</keyword>
<evidence type="ECO:0000313" key="3">
    <source>
        <dbReference type="EMBL" id="CBI02949.1"/>
    </source>
</evidence>
<dbReference type="EMBL" id="CABO01000046">
    <property type="protein sequence ID" value="CBI02949.1"/>
    <property type="molecule type" value="Genomic_DNA"/>
</dbReference>
<dbReference type="AlphaFoldDB" id="E6Q6X4"/>
<name>E6Q6X4_9ZZZZ</name>
<dbReference type="InterPro" id="IPR001296">
    <property type="entry name" value="Glyco_trans_1"/>
</dbReference>
<dbReference type="SUPFAM" id="SSF53756">
    <property type="entry name" value="UDP-Glycosyltransferase/glycogen phosphorylase"/>
    <property type="match status" value="1"/>
</dbReference>
<dbReference type="PANTHER" id="PTHR12526:SF618">
    <property type="entry name" value="GLYCOSYLTRANSFERASE, FAMILY 4"/>
    <property type="match status" value="1"/>
</dbReference>
<evidence type="ECO:0000259" key="2">
    <source>
        <dbReference type="Pfam" id="PF13439"/>
    </source>
</evidence>
<feature type="domain" description="Glycosyl transferase family 1" evidence="1">
    <location>
        <begin position="219"/>
        <end position="365"/>
    </location>
</feature>
<organism evidence="3">
    <name type="scientific">mine drainage metagenome</name>
    <dbReference type="NCBI Taxonomy" id="410659"/>
    <lineage>
        <taxon>unclassified sequences</taxon>
        <taxon>metagenomes</taxon>
        <taxon>ecological metagenomes</taxon>
    </lineage>
</organism>
<accession>E6Q6X4</accession>
<sequence>MRLAPCAAFSAHREHSDIYERASFAPSAALQSTSRGEFALRILLLNWRDPWHPRAGGAEILTHRVLTRLAKRGWEIDWFSASYPGVATEDIRDGIKFIRAGTQLSVHIIAYQRFRNIRTYDVVIDQVNTIPFFACKYAVPSIAWFQQLAREVWLYEGPRVFRRAGYMLEPWYLVPYRHSPVITISRSTALSLREIGFRGEIRIIPMAADEEPVAEVAAKSCERDVIVLGRVTPSKRIEESIAAVARLVQYGWHGKLHVVGATQPSYERFLRRRAHELGVADQIVFHGRVEPERRGQLLREASVLWMTSVREGWGMAVTEAASSGTPAIVYDVPGLRDSVINGVTGRVILPDPEALAKATAELFDQATAFGKRALSNARLLSWDNTANAFEAAIREILALASRQQ</sequence>
<dbReference type="Pfam" id="PF00534">
    <property type="entry name" value="Glycos_transf_1"/>
    <property type="match status" value="1"/>
</dbReference>
<proteinExistence type="predicted"/>
<dbReference type="CDD" id="cd03801">
    <property type="entry name" value="GT4_PimA-like"/>
    <property type="match status" value="1"/>
</dbReference>
<feature type="domain" description="Glycosyltransferase subfamily 4-like N-terminal" evidence="2">
    <location>
        <begin position="56"/>
        <end position="210"/>
    </location>
</feature>
<dbReference type="Pfam" id="PF13439">
    <property type="entry name" value="Glyco_transf_4"/>
    <property type="match status" value="1"/>
</dbReference>
<reference evidence="3" key="1">
    <citation type="submission" date="2009-10" db="EMBL/GenBank/DDBJ databases">
        <title>Diversity of trophic interactions inside an arsenic-rich microbial ecosystem.</title>
        <authorList>
            <person name="Bertin P.N."/>
            <person name="Heinrich-Salmeron A."/>
            <person name="Pelletier E."/>
            <person name="Goulhen-Chollet F."/>
            <person name="Arsene-Ploetze F."/>
            <person name="Gallien S."/>
            <person name="Calteau A."/>
            <person name="Vallenet D."/>
            <person name="Casiot C."/>
            <person name="Chane-Woon-Ming B."/>
            <person name="Giloteaux L."/>
            <person name="Barakat M."/>
            <person name="Bonnefoy V."/>
            <person name="Bruneel O."/>
            <person name="Chandler M."/>
            <person name="Cleiss J."/>
            <person name="Duran R."/>
            <person name="Elbaz-Poulichet F."/>
            <person name="Fonknechten N."/>
            <person name="Lauga B."/>
            <person name="Mornico D."/>
            <person name="Ortet P."/>
            <person name="Schaeffer C."/>
            <person name="Siguier P."/>
            <person name="Alexander Thil Smith A."/>
            <person name="Van Dorsselaer A."/>
            <person name="Weissenbach J."/>
            <person name="Medigue C."/>
            <person name="Le Paslier D."/>
        </authorList>
    </citation>
    <scope>NUCLEOTIDE SEQUENCE</scope>
</reference>